<comment type="similarity">
    <text evidence="2">Belongs to the bacterial solute-binding protein 2 family.</text>
</comment>
<sequence length="328" mass="34713">MSHSRPLFSRRLALGALAAAALSASGLALAADAPKTIAVSFPNASTIGAVQVSLDQAKKKGAELGYQVVVDDPGSDMNKQINTLKTWIQAKVPVIVCVVPQPKVFEAIAKQARAAGIKWITYGEQLENQDATVGYAQYDDGKRLGEAAGEWIEKNFTAEEPAKVAILGYEKFTWGQLRGKGITDGLQSKTSKFTIVARQDAINPTEGMSATRAILQANPKVNVILGVEDPATEGAYKAWVAAGRAKDDPKGFIGGMDGTAPALQLLKEGNNVYRASMAIPLRAVGDAIVTTADRLLKGEKTGNTIVPLELVTPKSPKAQEFLAEQGAL</sequence>
<evidence type="ECO:0000256" key="3">
    <source>
        <dbReference type="ARBA" id="ARBA00022729"/>
    </source>
</evidence>
<protein>
    <submittedName>
        <fullName evidence="7">Ribose transport system substrate-binding protein</fullName>
    </submittedName>
</protein>
<dbReference type="EMBL" id="SLXF01000015">
    <property type="protein sequence ID" value="TCP02762.1"/>
    <property type="molecule type" value="Genomic_DNA"/>
</dbReference>
<dbReference type="Pfam" id="PF13407">
    <property type="entry name" value="Peripla_BP_4"/>
    <property type="match status" value="1"/>
</dbReference>
<keyword evidence="3 4" id="KW-0732">Signal</keyword>
<dbReference type="Proteomes" id="UP000294772">
    <property type="component" value="Unassembled WGS sequence"/>
</dbReference>
<evidence type="ECO:0000259" key="5">
    <source>
        <dbReference type="Pfam" id="PF13407"/>
    </source>
</evidence>
<dbReference type="AlphaFoldDB" id="A0A2S5T4V5"/>
<evidence type="ECO:0000313" key="9">
    <source>
        <dbReference type="Proteomes" id="UP000294772"/>
    </source>
</evidence>
<dbReference type="InterPro" id="IPR006311">
    <property type="entry name" value="TAT_signal"/>
</dbReference>
<proteinExistence type="inferred from homology"/>
<dbReference type="PROSITE" id="PS51318">
    <property type="entry name" value="TAT"/>
    <property type="match status" value="1"/>
</dbReference>
<gene>
    <name evidence="6" type="ORF">C1702_08640</name>
    <name evidence="7" type="ORF">EV676_11516</name>
</gene>
<dbReference type="OrthoDB" id="9813037at2"/>
<dbReference type="GO" id="GO:0030246">
    <property type="term" value="F:carbohydrate binding"/>
    <property type="evidence" value="ECO:0007669"/>
    <property type="project" value="UniProtKB-ARBA"/>
</dbReference>
<name>A0A2S5T4V5_9BURK</name>
<dbReference type="RefSeq" id="WP_104357295.1">
    <property type="nucleotide sequence ID" value="NZ_CALFFA010000061.1"/>
</dbReference>
<organism evidence="6 8">
    <name type="scientific">Caldimonas thermodepolymerans</name>
    <dbReference type="NCBI Taxonomy" id="215580"/>
    <lineage>
        <taxon>Bacteria</taxon>
        <taxon>Pseudomonadati</taxon>
        <taxon>Pseudomonadota</taxon>
        <taxon>Betaproteobacteria</taxon>
        <taxon>Burkholderiales</taxon>
        <taxon>Sphaerotilaceae</taxon>
        <taxon>Caldimonas</taxon>
    </lineage>
</organism>
<evidence type="ECO:0000256" key="2">
    <source>
        <dbReference type="ARBA" id="ARBA00007639"/>
    </source>
</evidence>
<evidence type="ECO:0000313" key="7">
    <source>
        <dbReference type="EMBL" id="TCP02762.1"/>
    </source>
</evidence>
<feature type="domain" description="Periplasmic binding protein" evidence="5">
    <location>
        <begin position="37"/>
        <end position="300"/>
    </location>
</feature>
<evidence type="ECO:0000313" key="8">
    <source>
        <dbReference type="Proteomes" id="UP000239406"/>
    </source>
</evidence>
<keyword evidence="8" id="KW-1185">Reference proteome</keyword>
<comment type="subcellular location">
    <subcellularLocation>
        <location evidence="1">Cell envelope</location>
    </subcellularLocation>
</comment>
<dbReference type="Gene3D" id="3.40.50.2300">
    <property type="match status" value="2"/>
</dbReference>
<accession>A0A2S5T4V5</accession>
<evidence type="ECO:0000256" key="4">
    <source>
        <dbReference type="SAM" id="SignalP"/>
    </source>
</evidence>
<evidence type="ECO:0000313" key="6">
    <source>
        <dbReference type="EMBL" id="PPE69928.1"/>
    </source>
</evidence>
<feature type="chain" id="PRO_5040677300" evidence="4">
    <location>
        <begin position="31"/>
        <end position="328"/>
    </location>
</feature>
<dbReference type="GO" id="GO:0030313">
    <property type="term" value="C:cell envelope"/>
    <property type="evidence" value="ECO:0007669"/>
    <property type="project" value="UniProtKB-SubCell"/>
</dbReference>
<dbReference type="EMBL" id="PSNY01000008">
    <property type="protein sequence ID" value="PPE69928.1"/>
    <property type="molecule type" value="Genomic_DNA"/>
</dbReference>
<evidence type="ECO:0000256" key="1">
    <source>
        <dbReference type="ARBA" id="ARBA00004196"/>
    </source>
</evidence>
<reference evidence="7 9" key="2">
    <citation type="submission" date="2019-03" db="EMBL/GenBank/DDBJ databases">
        <title>Genomic Encyclopedia of Type Strains, Phase IV (KMG-IV): sequencing the most valuable type-strain genomes for metagenomic binning, comparative biology and taxonomic classification.</title>
        <authorList>
            <person name="Goeker M."/>
        </authorList>
    </citation>
    <scope>NUCLEOTIDE SEQUENCE [LARGE SCALE GENOMIC DNA]</scope>
    <source>
        <strain evidence="7 9">DSM 15264</strain>
    </source>
</reference>
<dbReference type="InterPro" id="IPR028082">
    <property type="entry name" value="Peripla_BP_I"/>
</dbReference>
<dbReference type="Proteomes" id="UP000239406">
    <property type="component" value="Unassembled WGS sequence"/>
</dbReference>
<dbReference type="SUPFAM" id="SSF53822">
    <property type="entry name" value="Periplasmic binding protein-like I"/>
    <property type="match status" value="1"/>
</dbReference>
<dbReference type="CDD" id="cd01536">
    <property type="entry name" value="PBP1_ABC_sugar_binding-like"/>
    <property type="match status" value="1"/>
</dbReference>
<dbReference type="InterPro" id="IPR025997">
    <property type="entry name" value="SBP_2_dom"/>
</dbReference>
<reference evidence="6 8" key="1">
    <citation type="submission" date="2018-02" db="EMBL/GenBank/DDBJ databases">
        <title>Reclassifiation of [Polyangium] brachysporum DSM 7029 as Guopingzhaonella breviflexa gen. nov., sp. nov., a member of the family Comamonadaceae.</title>
        <authorList>
            <person name="Tang B."/>
        </authorList>
    </citation>
    <scope>NUCLEOTIDE SEQUENCE [LARGE SCALE GENOMIC DNA]</scope>
    <source>
        <strain evidence="6 8">DSM 15344</strain>
    </source>
</reference>
<comment type="caution">
    <text evidence="6">The sequence shown here is derived from an EMBL/GenBank/DDBJ whole genome shotgun (WGS) entry which is preliminary data.</text>
</comment>
<dbReference type="PANTHER" id="PTHR46847:SF1">
    <property type="entry name" value="D-ALLOSE-BINDING PERIPLASMIC PROTEIN-RELATED"/>
    <property type="match status" value="1"/>
</dbReference>
<feature type="signal peptide" evidence="4">
    <location>
        <begin position="1"/>
        <end position="30"/>
    </location>
</feature>
<dbReference type="PANTHER" id="PTHR46847">
    <property type="entry name" value="D-ALLOSE-BINDING PERIPLASMIC PROTEIN-RELATED"/>
    <property type="match status" value="1"/>
</dbReference>